<evidence type="ECO:0000313" key="4">
    <source>
        <dbReference type="Proteomes" id="UP000001740"/>
    </source>
</evidence>
<dbReference type="Gene3D" id="3.40.50.200">
    <property type="entry name" value="Peptidase S8/S53 domain"/>
    <property type="match status" value="1"/>
</dbReference>
<dbReference type="Proteomes" id="UP000001740">
    <property type="component" value="Chromosome"/>
</dbReference>
<accession>A0A0K0GRT7</accession>
<organism evidence="3 4">
    <name type="scientific">Xanthomonas oryzae pv. oryzae (strain PXO99A)</name>
    <dbReference type="NCBI Taxonomy" id="360094"/>
    <lineage>
        <taxon>Bacteria</taxon>
        <taxon>Pseudomonadati</taxon>
        <taxon>Pseudomonadota</taxon>
        <taxon>Gammaproteobacteria</taxon>
        <taxon>Lysobacterales</taxon>
        <taxon>Lysobacteraceae</taxon>
        <taxon>Xanthomonas</taxon>
    </lineage>
</organism>
<keyword evidence="3" id="KW-0645">Protease</keyword>
<feature type="signal peptide" evidence="2">
    <location>
        <begin position="1"/>
        <end position="27"/>
    </location>
</feature>
<protein>
    <submittedName>
        <fullName evidence="3">Truncated serine protease</fullName>
    </submittedName>
</protein>
<dbReference type="GO" id="GO:0006508">
    <property type="term" value="P:proteolysis"/>
    <property type="evidence" value="ECO:0007669"/>
    <property type="project" value="UniProtKB-KW"/>
</dbReference>
<dbReference type="GO" id="GO:0004252">
    <property type="term" value="F:serine-type endopeptidase activity"/>
    <property type="evidence" value="ECO:0007669"/>
    <property type="project" value="InterPro"/>
</dbReference>
<feature type="chain" id="PRO_5005331245" evidence="2">
    <location>
        <begin position="28"/>
        <end position="250"/>
    </location>
</feature>
<sequence>MIDKNFRLNPLTGAILMMAFGASGALAAAPKLLVKEPTQAAPAGAAFGSRLIVRYKDNTAAATDRSSKLSAVQAAVGRVGGSTSARSSAAVAKAIYVRKLGIGSDLIKLSSTLTAAQVDKVVVELKNDPFVADVQIDRMLRPIDISKRVAAADVSPHLVPNEPLYAQHQWHPSNPHGGINAPGAWDLSQGAGVVVAVLDTDILPGHPDFAGNILQGYDFITDAEVSRRPTDARVPGALDYGDWQEADNVC</sequence>
<dbReference type="EMBL" id="CP000967">
    <property type="protein sequence ID" value="AGS47856.1"/>
    <property type="molecule type" value="Genomic_DNA"/>
</dbReference>
<dbReference type="SUPFAM" id="SSF52743">
    <property type="entry name" value="Subtilisin-like"/>
    <property type="match status" value="1"/>
</dbReference>
<reference evidence="3 4" key="1">
    <citation type="journal article" date="2008" name="BMC Genomics">
        <title>Genome sequence and rapid evolution of the rice pathogen Xanthomonas oryzae pv. oryzae PXO99A.</title>
        <authorList>
            <person name="Salzberg S.L."/>
            <person name="Sommer D.D."/>
            <person name="Schatz M.C."/>
            <person name="Phillippy A.M."/>
            <person name="Rabinowicz P.D."/>
            <person name="Tsuge S."/>
            <person name="Furutani A."/>
            <person name="Ochiai H."/>
            <person name="Delcher A.L."/>
            <person name="Kelley D."/>
            <person name="Madupu R."/>
            <person name="Puiu D."/>
            <person name="Radune D."/>
            <person name="Shumway M."/>
            <person name="Trapnell C."/>
            <person name="Aparna G."/>
            <person name="Jha G."/>
            <person name="Pandey A."/>
            <person name="Patil P.B."/>
            <person name="Ishihara H."/>
            <person name="Meyer D.F."/>
            <person name="Szurek B."/>
            <person name="Verdier V."/>
            <person name="Koebnik R."/>
            <person name="Dow J.M."/>
            <person name="Ryan R.P."/>
            <person name="Hirata H."/>
            <person name="Tsuyumu S."/>
            <person name="Won Lee S."/>
            <person name="Seo Y.S."/>
            <person name="Sriariyanum M."/>
            <person name="Ronald P.C."/>
            <person name="Sonti R.V."/>
            <person name="Van Sluys M.A."/>
            <person name="Leach J.E."/>
            <person name="White F.F."/>
            <person name="Bogdanove A.J."/>
        </authorList>
    </citation>
    <scope>NUCLEOTIDE SEQUENCE [LARGE SCALE GENOMIC DNA]</scope>
    <source>
        <strain evidence="3 4">PXO99A</strain>
    </source>
</reference>
<dbReference type="KEGG" id="xop:PXO_02672"/>
<dbReference type="AlphaFoldDB" id="A0A0K0GRT7"/>
<dbReference type="eggNOG" id="COG1404">
    <property type="taxonomic scope" value="Bacteria"/>
</dbReference>
<dbReference type="InterPro" id="IPR036852">
    <property type="entry name" value="Peptidase_S8/S53_dom_sf"/>
</dbReference>
<keyword evidence="3" id="KW-0378">Hydrolase</keyword>
<dbReference type="HOGENOM" id="CLU_1111045_0_0_6"/>
<evidence type="ECO:0000256" key="1">
    <source>
        <dbReference type="PROSITE-ProRule" id="PRU01240"/>
    </source>
</evidence>
<evidence type="ECO:0000256" key="2">
    <source>
        <dbReference type="SAM" id="SignalP"/>
    </source>
</evidence>
<keyword evidence="2" id="KW-0732">Signal</keyword>
<dbReference type="PROSITE" id="PS51892">
    <property type="entry name" value="SUBTILASE"/>
    <property type="match status" value="1"/>
</dbReference>
<gene>
    <name evidence="3" type="ordered locus">PXO_02672</name>
</gene>
<comment type="caution">
    <text evidence="1">Lacks conserved residue(s) required for the propagation of feature annotation.</text>
</comment>
<name>A0A0K0GRT7_XANOP</name>
<evidence type="ECO:0000313" key="3">
    <source>
        <dbReference type="EMBL" id="AGS47856.1"/>
    </source>
</evidence>
<proteinExistence type="inferred from homology"/>
<comment type="similarity">
    <text evidence="1">Belongs to the peptidase S8 family.</text>
</comment>